<dbReference type="EMBL" id="CM037156">
    <property type="protein sequence ID" value="KAH7837171.1"/>
    <property type="molecule type" value="Genomic_DNA"/>
</dbReference>
<accession>A0ACB7X8V9</accession>
<gene>
    <name evidence="1" type="ORF">Vadar_010511</name>
</gene>
<comment type="caution">
    <text evidence="1">The sequence shown here is derived from an EMBL/GenBank/DDBJ whole genome shotgun (WGS) entry which is preliminary data.</text>
</comment>
<dbReference type="Proteomes" id="UP000828048">
    <property type="component" value="Chromosome 6"/>
</dbReference>
<evidence type="ECO:0000313" key="2">
    <source>
        <dbReference type="Proteomes" id="UP000828048"/>
    </source>
</evidence>
<keyword evidence="2" id="KW-1185">Reference proteome</keyword>
<reference evidence="1 2" key="1">
    <citation type="journal article" date="2021" name="Hortic Res">
        <title>High-quality reference genome and annotation aids understanding of berry development for evergreen blueberry (Vaccinium darrowii).</title>
        <authorList>
            <person name="Yu J."/>
            <person name="Hulse-Kemp A.M."/>
            <person name="Babiker E."/>
            <person name="Staton M."/>
        </authorList>
    </citation>
    <scope>NUCLEOTIDE SEQUENCE [LARGE SCALE GENOMIC DNA]</scope>
    <source>
        <strain evidence="2">cv. NJ 8807/NJ 8810</strain>
        <tissue evidence="1">Young leaf</tissue>
    </source>
</reference>
<sequence>MSINGAPPSPSDDTSPSKAKCSIGSLAAALFKAKLNISKQKSKPKSEPEPEPKQFEMKSNCSAASTSNTGQTATSNHDRGGAPSLYKLIHQDLIFMEEFTARLNEQINLAHDKLEELKTIGSSSGTELDGLRKLKADVARLKSQIPSRFKIPDFDSSRHRNSWPDINRTTGNEMLHLYWRPEFDNSGEPEDVQRALDRLPYTVRRCLFCFLIFSPMTIIKRRFLTYWWIANGLVSWHAKQNNIEGKSSEDIGNEIFDVLIAQCFIKPVFQKRSLVPDSCQMSDSVHAALTIAANVYLRTFYVLGQNNQSRRLDRYLHVINIGEAIIGDGLDPFEKMRNTTIVYLGRWQSSATHHIEVADTKILHRLKNMIRLEFLSLRGISLITELPSLISEFTRLKILDLKACHNLEVIPDGIGLLQQLTHLDMSECYFLEYMPKSLANLSQLEVLKGFLIQDSKYDRQSCTLDDLSGMQKLRKLNIYTSVEEFPTERHLSAFRKFEALQKLTISWGGCSSQSAHEQTKDDVIQSLATDNEHLVLSKNAKSKAETTSNSDDSMESVGSNQLSDNQLSESPAALPSTLKKLDLQCFRGTSPPNWLSPANLYQLNKLYIRGGQLCNLGQFNQWTVQILYLKYLSELEMNWEELRTLFPKLVYLVHEECPKLTNFPESAQVYLEPKREQI</sequence>
<name>A0ACB7X8V9_9ERIC</name>
<evidence type="ECO:0000313" key="1">
    <source>
        <dbReference type="EMBL" id="KAH7837171.1"/>
    </source>
</evidence>
<organism evidence="1 2">
    <name type="scientific">Vaccinium darrowii</name>
    <dbReference type="NCBI Taxonomy" id="229202"/>
    <lineage>
        <taxon>Eukaryota</taxon>
        <taxon>Viridiplantae</taxon>
        <taxon>Streptophyta</taxon>
        <taxon>Embryophyta</taxon>
        <taxon>Tracheophyta</taxon>
        <taxon>Spermatophyta</taxon>
        <taxon>Magnoliopsida</taxon>
        <taxon>eudicotyledons</taxon>
        <taxon>Gunneridae</taxon>
        <taxon>Pentapetalae</taxon>
        <taxon>asterids</taxon>
        <taxon>Ericales</taxon>
        <taxon>Ericaceae</taxon>
        <taxon>Vaccinioideae</taxon>
        <taxon>Vaccinieae</taxon>
        <taxon>Vaccinium</taxon>
    </lineage>
</organism>
<protein>
    <submittedName>
        <fullName evidence="1">Uncharacterized protein</fullName>
    </submittedName>
</protein>
<proteinExistence type="predicted"/>